<evidence type="ECO:0000313" key="6">
    <source>
        <dbReference type="Proteomes" id="UP000635071"/>
    </source>
</evidence>
<keyword evidence="6" id="KW-1185">Reference proteome</keyword>
<dbReference type="Gene3D" id="3.90.1150.10">
    <property type="entry name" value="Aspartate Aminotransferase, domain 1"/>
    <property type="match status" value="1"/>
</dbReference>
<comment type="caution">
    <text evidence="5">The sequence shown here is derived from an EMBL/GenBank/DDBJ whole genome shotgun (WGS) entry which is preliminary data.</text>
</comment>
<dbReference type="Pfam" id="PF00155">
    <property type="entry name" value="Aminotran_1_2"/>
    <property type="match status" value="1"/>
</dbReference>
<sequence length="328" mass="33570">MTGMRASIAPFAVHGGRIELARARFPGGAGWIDLSTGISPWAYSFSVDAGALLRLPEPGALAGLEQAAAAVFGSVPAETVAVPGSDLALRLVGQLAGARTPAVVGPGYSGHRAMWDDAAMLADVPETGHDAVVLARPNNPDGRMIDFDLLAGAARRLAALGGWLVVDEAFADAGDEASIASLGWPGTIVLRSFGKFFGLAGLRLGFVIAPAPMAAALRRLLGDWPVSGPAIAIGTAAYGDHAWQAAQRVRLADAAGRLDGLLTGAGLAVVGGTSCFRLVDTADAAGLFVRLAGHSILTRPFADDGRRLRIGLPVDEVAFARLGVALGR</sequence>
<comment type="cofactor">
    <cofactor evidence="1 3">
        <name>pyridoxal 5'-phosphate</name>
        <dbReference type="ChEBI" id="CHEBI:597326"/>
    </cofactor>
</comment>
<dbReference type="InterPro" id="IPR015422">
    <property type="entry name" value="PyrdxlP-dep_Trfase_small"/>
</dbReference>
<name>A0A916ZLH3_9SPHN</name>
<gene>
    <name evidence="5" type="ORF">GCM10011529_07250</name>
</gene>
<reference evidence="5" key="2">
    <citation type="submission" date="2020-09" db="EMBL/GenBank/DDBJ databases">
        <authorList>
            <person name="Sun Q."/>
            <person name="Zhou Y."/>
        </authorList>
    </citation>
    <scope>NUCLEOTIDE SEQUENCE</scope>
    <source>
        <strain evidence="5">CGMCC 1.15519</strain>
    </source>
</reference>
<feature type="domain" description="Aminotransferase class I/classII large" evidence="4">
    <location>
        <begin position="128"/>
        <end position="285"/>
    </location>
</feature>
<dbReference type="GO" id="GO:0030170">
    <property type="term" value="F:pyridoxal phosphate binding"/>
    <property type="evidence" value="ECO:0007669"/>
    <property type="project" value="InterPro"/>
</dbReference>
<dbReference type="RefSeq" id="WP_243450537.1">
    <property type="nucleotide sequence ID" value="NZ_BMJM01000002.1"/>
</dbReference>
<accession>A0A916ZLH3</accession>
<keyword evidence="3" id="KW-0032">Aminotransferase</keyword>
<keyword evidence="2" id="KW-0663">Pyridoxal phosphate</keyword>
<organism evidence="5 6">
    <name type="scientific">Sandarakinorhabdus glacialis</name>
    <dbReference type="NCBI Taxonomy" id="1614636"/>
    <lineage>
        <taxon>Bacteria</taxon>
        <taxon>Pseudomonadati</taxon>
        <taxon>Pseudomonadota</taxon>
        <taxon>Alphaproteobacteria</taxon>
        <taxon>Sphingomonadales</taxon>
        <taxon>Sphingosinicellaceae</taxon>
        <taxon>Sandarakinorhabdus</taxon>
    </lineage>
</organism>
<reference evidence="5" key="1">
    <citation type="journal article" date="2014" name="Int. J. Syst. Evol. Microbiol.">
        <title>Complete genome sequence of Corynebacterium casei LMG S-19264T (=DSM 44701T), isolated from a smear-ripened cheese.</title>
        <authorList>
            <consortium name="US DOE Joint Genome Institute (JGI-PGF)"/>
            <person name="Walter F."/>
            <person name="Albersmeier A."/>
            <person name="Kalinowski J."/>
            <person name="Ruckert C."/>
        </authorList>
    </citation>
    <scope>NUCLEOTIDE SEQUENCE</scope>
    <source>
        <strain evidence="5">CGMCC 1.15519</strain>
    </source>
</reference>
<dbReference type="InterPro" id="IPR004839">
    <property type="entry name" value="Aminotransferase_I/II_large"/>
</dbReference>
<evidence type="ECO:0000256" key="1">
    <source>
        <dbReference type="ARBA" id="ARBA00001933"/>
    </source>
</evidence>
<dbReference type="InterPro" id="IPR015424">
    <property type="entry name" value="PyrdxlP-dep_Trfase"/>
</dbReference>
<comment type="similarity">
    <text evidence="3">Belongs to the class-I pyridoxal-phosphate-dependent aminotransferase family.</text>
</comment>
<evidence type="ECO:0000259" key="4">
    <source>
        <dbReference type="Pfam" id="PF00155"/>
    </source>
</evidence>
<dbReference type="SUPFAM" id="SSF53383">
    <property type="entry name" value="PLP-dependent transferases"/>
    <property type="match status" value="1"/>
</dbReference>
<protein>
    <recommendedName>
        <fullName evidence="3">Aminotransferase</fullName>
        <ecNumber evidence="3">2.6.1.-</ecNumber>
    </recommendedName>
</protein>
<dbReference type="GO" id="GO:0008483">
    <property type="term" value="F:transaminase activity"/>
    <property type="evidence" value="ECO:0007669"/>
    <property type="project" value="UniProtKB-KW"/>
</dbReference>
<evidence type="ECO:0000256" key="2">
    <source>
        <dbReference type="ARBA" id="ARBA00022898"/>
    </source>
</evidence>
<proteinExistence type="inferred from homology"/>
<dbReference type="EMBL" id="BMJM01000002">
    <property type="protein sequence ID" value="GGE03339.1"/>
    <property type="molecule type" value="Genomic_DNA"/>
</dbReference>
<dbReference type="InterPro" id="IPR004838">
    <property type="entry name" value="NHTrfase_class1_PyrdxlP-BS"/>
</dbReference>
<evidence type="ECO:0000313" key="5">
    <source>
        <dbReference type="EMBL" id="GGE03339.1"/>
    </source>
</evidence>
<dbReference type="PANTHER" id="PTHR42885:SF1">
    <property type="entry name" value="THREONINE-PHOSPHATE DECARBOXYLASE"/>
    <property type="match status" value="1"/>
</dbReference>
<dbReference type="Proteomes" id="UP000635071">
    <property type="component" value="Unassembled WGS sequence"/>
</dbReference>
<keyword evidence="3" id="KW-0808">Transferase</keyword>
<dbReference type="PANTHER" id="PTHR42885">
    <property type="entry name" value="HISTIDINOL-PHOSPHATE AMINOTRANSFERASE-RELATED"/>
    <property type="match status" value="1"/>
</dbReference>
<dbReference type="EC" id="2.6.1.-" evidence="3"/>
<dbReference type="AlphaFoldDB" id="A0A916ZLH3"/>
<dbReference type="Gene3D" id="3.40.640.10">
    <property type="entry name" value="Type I PLP-dependent aspartate aminotransferase-like (Major domain)"/>
    <property type="match status" value="1"/>
</dbReference>
<dbReference type="PROSITE" id="PS00105">
    <property type="entry name" value="AA_TRANSFER_CLASS_1"/>
    <property type="match status" value="1"/>
</dbReference>
<dbReference type="InterPro" id="IPR015421">
    <property type="entry name" value="PyrdxlP-dep_Trfase_major"/>
</dbReference>
<evidence type="ECO:0000256" key="3">
    <source>
        <dbReference type="RuleBase" id="RU000481"/>
    </source>
</evidence>